<evidence type="ECO:0000313" key="1">
    <source>
        <dbReference type="EMBL" id="GFO13757.1"/>
    </source>
</evidence>
<dbReference type="AlphaFoldDB" id="A0AAV4B3P4"/>
<dbReference type="Proteomes" id="UP000735302">
    <property type="component" value="Unassembled WGS sequence"/>
</dbReference>
<comment type="caution">
    <text evidence="1">The sequence shown here is derived from an EMBL/GenBank/DDBJ whole genome shotgun (WGS) entry which is preliminary data.</text>
</comment>
<keyword evidence="2" id="KW-1185">Reference proteome</keyword>
<name>A0AAV4B3P4_9GAST</name>
<proteinExistence type="predicted"/>
<protein>
    <submittedName>
        <fullName evidence="1">Uncharacterized protein</fullName>
    </submittedName>
</protein>
<accession>A0AAV4B3P4</accession>
<sequence>MSEKKQEKGHNSKSFDQINLKLTQIEVHSSTTSQRNHRGDRCIFVSATACGARGRIGSTVVAAGLKRRPRQVVAYGLPLVQDTVTSLSPPGFCLLSPLPFLRYRPVYFSFCCPLLLSLPMWSLG</sequence>
<gene>
    <name evidence="1" type="ORF">PoB_004026200</name>
</gene>
<organism evidence="1 2">
    <name type="scientific">Plakobranchus ocellatus</name>
    <dbReference type="NCBI Taxonomy" id="259542"/>
    <lineage>
        <taxon>Eukaryota</taxon>
        <taxon>Metazoa</taxon>
        <taxon>Spiralia</taxon>
        <taxon>Lophotrochozoa</taxon>
        <taxon>Mollusca</taxon>
        <taxon>Gastropoda</taxon>
        <taxon>Heterobranchia</taxon>
        <taxon>Euthyneura</taxon>
        <taxon>Panpulmonata</taxon>
        <taxon>Sacoglossa</taxon>
        <taxon>Placobranchoidea</taxon>
        <taxon>Plakobranchidae</taxon>
        <taxon>Plakobranchus</taxon>
    </lineage>
</organism>
<evidence type="ECO:0000313" key="2">
    <source>
        <dbReference type="Proteomes" id="UP000735302"/>
    </source>
</evidence>
<dbReference type="EMBL" id="BLXT01004499">
    <property type="protein sequence ID" value="GFO13757.1"/>
    <property type="molecule type" value="Genomic_DNA"/>
</dbReference>
<reference evidence="1 2" key="1">
    <citation type="journal article" date="2021" name="Elife">
        <title>Chloroplast acquisition without the gene transfer in kleptoplastic sea slugs, Plakobranchus ocellatus.</title>
        <authorList>
            <person name="Maeda T."/>
            <person name="Takahashi S."/>
            <person name="Yoshida T."/>
            <person name="Shimamura S."/>
            <person name="Takaki Y."/>
            <person name="Nagai Y."/>
            <person name="Toyoda A."/>
            <person name="Suzuki Y."/>
            <person name="Arimoto A."/>
            <person name="Ishii H."/>
            <person name="Satoh N."/>
            <person name="Nishiyama T."/>
            <person name="Hasebe M."/>
            <person name="Maruyama T."/>
            <person name="Minagawa J."/>
            <person name="Obokata J."/>
            <person name="Shigenobu S."/>
        </authorList>
    </citation>
    <scope>NUCLEOTIDE SEQUENCE [LARGE SCALE GENOMIC DNA]</scope>
</reference>